<accession>A0ABW2MU65</accession>
<comment type="caution">
    <text evidence="2">The sequence shown here is derived from an EMBL/GenBank/DDBJ whole genome shotgun (WGS) entry which is preliminary data.</text>
</comment>
<dbReference type="Proteomes" id="UP001596415">
    <property type="component" value="Unassembled WGS sequence"/>
</dbReference>
<organism evidence="2 3">
    <name type="scientific">Jejudonia soesokkakensis</name>
    <dbReference type="NCBI Taxonomy" id="1323432"/>
    <lineage>
        <taxon>Bacteria</taxon>
        <taxon>Pseudomonadati</taxon>
        <taxon>Bacteroidota</taxon>
        <taxon>Flavobacteriia</taxon>
        <taxon>Flavobacteriales</taxon>
        <taxon>Flavobacteriaceae</taxon>
        <taxon>Jejudonia</taxon>
    </lineage>
</organism>
<dbReference type="RefSeq" id="WP_380218474.1">
    <property type="nucleotide sequence ID" value="NZ_JBHTBN010000007.1"/>
</dbReference>
<feature type="chain" id="PRO_5045221403" description="Lipocalin-like domain-containing protein" evidence="1">
    <location>
        <begin position="22"/>
        <end position="161"/>
    </location>
</feature>
<evidence type="ECO:0008006" key="4">
    <source>
        <dbReference type="Google" id="ProtNLM"/>
    </source>
</evidence>
<evidence type="ECO:0000313" key="2">
    <source>
        <dbReference type="EMBL" id="MFC7358501.1"/>
    </source>
</evidence>
<name>A0ABW2MU65_9FLAO</name>
<dbReference type="EMBL" id="JBHTBN010000007">
    <property type="protein sequence ID" value="MFC7358501.1"/>
    <property type="molecule type" value="Genomic_DNA"/>
</dbReference>
<proteinExistence type="predicted"/>
<sequence>MKTKKKNFIWLVSLAIGFVFVACDPSDDNNNDDGTSSADQVALIAQDGNWRVSTYTDDGEDETSDYNGFTFTFGSDGVLTAMSSSRTLVGTWSVTDSSNSSDDDDGTDDDDFNIFFSVSDDDDFDDLVDDWDITLVNSTTISLIDISGGNGGTDILIFTKN</sequence>
<keyword evidence="3" id="KW-1185">Reference proteome</keyword>
<dbReference type="PROSITE" id="PS51257">
    <property type="entry name" value="PROKAR_LIPOPROTEIN"/>
    <property type="match status" value="1"/>
</dbReference>
<protein>
    <recommendedName>
        <fullName evidence="4">Lipocalin-like domain-containing protein</fullName>
    </recommendedName>
</protein>
<reference evidence="3" key="1">
    <citation type="journal article" date="2019" name="Int. J. Syst. Evol. Microbiol.">
        <title>The Global Catalogue of Microorganisms (GCM) 10K type strain sequencing project: providing services to taxonomists for standard genome sequencing and annotation.</title>
        <authorList>
            <consortium name="The Broad Institute Genomics Platform"/>
            <consortium name="The Broad Institute Genome Sequencing Center for Infectious Disease"/>
            <person name="Wu L."/>
            <person name="Ma J."/>
        </authorList>
    </citation>
    <scope>NUCLEOTIDE SEQUENCE [LARGE SCALE GENOMIC DNA]</scope>
    <source>
        <strain evidence="3">CGMCC 1.16306</strain>
    </source>
</reference>
<gene>
    <name evidence="2" type="ORF">ACFQO1_12440</name>
</gene>
<evidence type="ECO:0000313" key="3">
    <source>
        <dbReference type="Proteomes" id="UP001596415"/>
    </source>
</evidence>
<evidence type="ECO:0000256" key="1">
    <source>
        <dbReference type="SAM" id="SignalP"/>
    </source>
</evidence>
<feature type="signal peptide" evidence="1">
    <location>
        <begin position="1"/>
        <end position="21"/>
    </location>
</feature>
<keyword evidence="1" id="KW-0732">Signal</keyword>